<dbReference type="Proteomes" id="UP001501459">
    <property type="component" value="Unassembled WGS sequence"/>
</dbReference>
<evidence type="ECO:0000313" key="4">
    <source>
        <dbReference type="Proteomes" id="UP001501459"/>
    </source>
</evidence>
<comment type="caution">
    <text evidence="3">The sequence shown here is derived from an EMBL/GenBank/DDBJ whole genome shotgun (WGS) entry which is preliminary data.</text>
</comment>
<gene>
    <name evidence="3" type="ORF">GCM10008983_09980</name>
</gene>
<proteinExistence type="predicted"/>
<sequence length="300" mass="34704">METRILELSDMMSDKWGSDNKTENLHNRLKSFILQIDDADNDIREILLTLTEEFSYFSKANVNELLIHFNDQINNELQLKVDKTVFSKIEGVGASKSKMDSSNTMLEEFKICNEISGDFTHSLSALTKSALNRIDNIVIFDDIIGSGNTLIKFLTSHAEKIVTTGVKIYVFCLVILESALEQVNCFLERENINAEIKYYTIQPKAFKENYIFGGEANTKQQRFKDYKRFKKMHNILGYENSQALVAFYRNTPNNTLSAFWWLSDNWKGLFPRNNRRPDFMKKRTDKSSSAAYNLSKKETN</sequence>
<name>A0ABN0Z626_9BACI</name>
<dbReference type="RefSeq" id="WP_343751588.1">
    <property type="nucleotide sequence ID" value="NZ_BAAADM010000027.1"/>
</dbReference>
<evidence type="ECO:0000259" key="2">
    <source>
        <dbReference type="Pfam" id="PF24390"/>
    </source>
</evidence>
<accession>A0ABN0Z626</accession>
<reference evidence="3 4" key="1">
    <citation type="journal article" date="2019" name="Int. J. Syst. Evol. Microbiol.">
        <title>The Global Catalogue of Microorganisms (GCM) 10K type strain sequencing project: providing services to taxonomists for standard genome sequencing and annotation.</title>
        <authorList>
            <consortium name="The Broad Institute Genomics Platform"/>
            <consortium name="The Broad Institute Genome Sequencing Center for Infectious Disease"/>
            <person name="Wu L."/>
            <person name="Ma J."/>
        </authorList>
    </citation>
    <scope>NUCLEOTIDE SEQUENCE [LARGE SCALE GENOMIC DNA]</scope>
    <source>
        <strain evidence="3 4">JCM 12149</strain>
    </source>
</reference>
<organism evidence="3 4">
    <name type="scientific">Lentibacillus halophilus</name>
    <dbReference type="NCBI Taxonomy" id="295065"/>
    <lineage>
        <taxon>Bacteria</taxon>
        <taxon>Bacillati</taxon>
        <taxon>Bacillota</taxon>
        <taxon>Bacilli</taxon>
        <taxon>Bacillales</taxon>
        <taxon>Bacillaceae</taxon>
        <taxon>Lentibacillus</taxon>
    </lineage>
</organism>
<feature type="region of interest" description="Disordered" evidence="1">
    <location>
        <begin position="280"/>
        <end position="300"/>
    </location>
</feature>
<keyword evidence="4" id="KW-1185">Reference proteome</keyword>
<feature type="domain" description="PRTase-CE" evidence="2">
    <location>
        <begin position="30"/>
        <end position="272"/>
    </location>
</feature>
<dbReference type="InterPro" id="IPR056920">
    <property type="entry name" value="PRTase-CE"/>
</dbReference>
<evidence type="ECO:0000256" key="1">
    <source>
        <dbReference type="SAM" id="MobiDB-lite"/>
    </source>
</evidence>
<evidence type="ECO:0000313" key="3">
    <source>
        <dbReference type="EMBL" id="GAA0435403.1"/>
    </source>
</evidence>
<dbReference type="EMBL" id="BAAADM010000027">
    <property type="protein sequence ID" value="GAA0435403.1"/>
    <property type="molecule type" value="Genomic_DNA"/>
</dbReference>
<protein>
    <recommendedName>
        <fullName evidence="2">PRTase-CE domain-containing protein</fullName>
    </recommendedName>
</protein>
<dbReference type="Pfam" id="PF24390">
    <property type="entry name" value="PRTase-CE"/>
    <property type="match status" value="1"/>
</dbReference>